<feature type="domain" description="MTTase N-terminal" evidence="11">
    <location>
        <begin position="30"/>
        <end position="143"/>
    </location>
</feature>
<dbReference type="SMART" id="SM00729">
    <property type="entry name" value="Elp3"/>
    <property type="match status" value="1"/>
</dbReference>
<feature type="domain" description="TRAM" evidence="10">
    <location>
        <begin position="417"/>
        <end position="484"/>
    </location>
</feature>
<dbReference type="InterPro" id="IPR020612">
    <property type="entry name" value="Methylthiotransferase_CS"/>
</dbReference>
<dbReference type="SFLD" id="SFLDG01061">
    <property type="entry name" value="methylthiotransferase"/>
    <property type="match status" value="1"/>
</dbReference>
<proteinExistence type="predicted"/>
<dbReference type="PANTHER" id="PTHR43020:SF2">
    <property type="entry name" value="MITOCHONDRIAL TRNA METHYLTHIOTRANSFERASE CDK5RAP1"/>
    <property type="match status" value="1"/>
</dbReference>
<dbReference type="PROSITE" id="PS50926">
    <property type="entry name" value="TRAM"/>
    <property type="match status" value="1"/>
</dbReference>
<dbReference type="GO" id="GO:0046872">
    <property type="term" value="F:metal ion binding"/>
    <property type="evidence" value="ECO:0007669"/>
    <property type="project" value="UniProtKB-KW"/>
</dbReference>
<evidence type="ECO:0000256" key="4">
    <source>
        <dbReference type="ARBA" id="ARBA00022679"/>
    </source>
</evidence>
<evidence type="ECO:0000313" key="13">
    <source>
        <dbReference type="EMBL" id="PIR13977.1"/>
    </source>
</evidence>
<dbReference type="GO" id="GO:0035597">
    <property type="term" value="F:tRNA-2-methylthio-N(6)-dimethylallyladenosine(37) synthase activity"/>
    <property type="evidence" value="ECO:0007669"/>
    <property type="project" value="UniProtKB-EC"/>
</dbReference>
<dbReference type="InterPro" id="IPR023404">
    <property type="entry name" value="rSAM_horseshoe"/>
</dbReference>
<sequence length="487" mass="55084">MTGYDRLLGGPTHQATAFGGGVLTNFMKNNKYYIITIGCQMNKSDSERLAGHLESQGLKPAKTEKQAGLVAVNTCGVRQSAEDRVYGLIPRIKKENPKVKIVLTGCLSEREDVRRRLKDKVDVWLPIKKIGNWKLEIGNSGSEIITKNYLNIKPRHKSKFSAYVSIGNGCDNFCSYCVVPYARGREVYRSAEDILLEVKNLVKKGYKEIILIAQNVNSYKIKSKKLKVKSVNFAKLLKMINGIPGDFWIRFATSHPKDMSDELIKAIAECEKVCRHVHLPAQAGDDGILKSMNRKYTRENYVQLVGKIRKIPKLQIPNYKLQINPRLQIQNSKHWSPSIAITTDIIVGFPGETRAQFANTKKLFKEIKFDMAYIAQYSPRPGTAAENLEDNVSKLEKKRREEELMKILRKTALENNKKYVGQVVRVLVEGLNKKGELFGKTETGKNVKVRVEDIGYRGESLVCEFVDVKIVRVRDFGLEGVALKSTN</sequence>
<dbReference type="InterPro" id="IPR007197">
    <property type="entry name" value="rSAM"/>
</dbReference>
<keyword evidence="5" id="KW-0949">S-adenosyl-L-methionine</keyword>
<dbReference type="GO" id="GO:0051539">
    <property type="term" value="F:4 iron, 4 sulfur cluster binding"/>
    <property type="evidence" value="ECO:0007669"/>
    <property type="project" value="UniProtKB-KW"/>
</dbReference>
<dbReference type="EC" id="2.8.4.3" evidence="9"/>
<evidence type="ECO:0000259" key="11">
    <source>
        <dbReference type="PROSITE" id="PS51449"/>
    </source>
</evidence>
<comment type="function">
    <text evidence="2">Catalyzes the methylthiolation of N6-(dimethylallyl)adenosine (i(6)A), leading to the formation of 2-methylthio-N6-(dimethylallyl)adenosine (ms(2)i(6)A) at position 37 in tRNAs that read codons beginning with uridine.</text>
</comment>
<name>A0A2M6KAA8_9BACT</name>
<evidence type="ECO:0000256" key="6">
    <source>
        <dbReference type="ARBA" id="ARBA00022723"/>
    </source>
</evidence>
<dbReference type="PROSITE" id="PS51449">
    <property type="entry name" value="MTTASE_N"/>
    <property type="match status" value="1"/>
</dbReference>
<evidence type="ECO:0000259" key="10">
    <source>
        <dbReference type="PROSITE" id="PS50926"/>
    </source>
</evidence>
<feature type="domain" description="Radical SAM core" evidence="12">
    <location>
        <begin position="156"/>
        <end position="414"/>
    </location>
</feature>
<comment type="cofactor">
    <cofactor evidence="1">
        <name>[4Fe-4S] cluster</name>
        <dbReference type="ChEBI" id="CHEBI:49883"/>
    </cofactor>
</comment>
<dbReference type="SUPFAM" id="SSF102114">
    <property type="entry name" value="Radical SAM enzymes"/>
    <property type="match status" value="1"/>
</dbReference>
<keyword evidence="7" id="KW-0408">Iron</keyword>
<dbReference type="EMBL" id="PCWW01000009">
    <property type="protein sequence ID" value="PIR13977.1"/>
    <property type="molecule type" value="Genomic_DNA"/>
</dbReference>
<dbReference type="SFLD" id="SFLDS00029">
    <property type="entry name" value="Radical_SAM"/>
    <property type="match status" value="1"/>
</dbReference>
<dbReference type="InterPro" id="IPR058240">
    <property type="entry name" value="rSAM_sf"/>
</dbReference>
<dbReference type="InterPro" id="IPR038135">
    <property type="entry name" value="Methylthiotransferase_N_sf"/>
</dbReference>
<dbReference type="Gene3D" id="3.40.50.12160">
    <property type="entry name" value="Methylthiotransferase, N-terminal domain"/>
    <property type="match status" value="1"/>
</dbReference>
<keyword evidence="4 13" id="KW-0808">Transferase</keyword>
<dbReference type="NCBIfam" id="TIGR00089">
    <property type="entry name" value="MiaB/RimO family radical SAM methylthiotransferase"/>
    <property type="match status" value="1"/>
</dbReference>
<dbReference type="InterPro" id="IPR006638">
    <property type="entry name" value="Elp3/MiaA/NifB-like_rSAM"/>
</dbReference>
<comment type="caution">
    <text evidence="13">The sequence shown here is derived from an EMBL/GenBank/DDBJ whole genome shotgun (WGS) entry which is preliminary data.</text>
</comment>
<dbReference type="Pfam" id="PF04055">
    <property type="entry name" value="Radical_SAM"/>
    <property type="match status" value="1"/>
</dbReference>
<dbReference type="InterPro" id="IPR013848">
    <property type="entry name" value="Methylthiotransferase_N"/>
</dbReference>
<accession>A0A2M6KAA8</accession>
<evidence type="ECO:0000259" key="12">
    <source>
        <dbReference type="PROSITE" id="PS51918"/>
    </source>
</evidence>
<evidence type="ECO:0000256" key="3">
    <source>
        <dbReference type="ARBA" id="ARBA00022485"/>
    </source>
</evidence>
<dbReference type="AlphaFoldDB" id="A0A2M6KAA8"/>
<keyword evidence="8" id="KW-0411">Iron-sulfur</keyword>
<gene>
    <name evidence="13" type="ORF">COV49_00550</name>
</gene>
<dbReference type="PANTHER" id="PTHR43020">
    <property type="entry name" value="CDK5 REGULATORY SUBUNIT-ASSOCIATED PROTEIN 1"/>
    <property type="match status" value="1"/>
</dbReference>
<evidence type="ECO:0000256" key="5">
    <source>
        <dbReference type="ARBA" id="ARBA00022691"/>
    </source>
</evidence>
<dbReference type="Proteomes" id="UP000230869">
    <property type="component" value="Unassembled WGS sequence"/>
</dbReference>
<dbReference type="GO" id="GO:0005829">
    <property type="term" value="C:cytosol"/>
    <property type="evidence" value="ECO:0007669"/>
    <property type="project" value="TreeGrafter"/>
</dbReference>
<evidence type="ECO:0000256" key="7">
    <source>
        <dbReference type="ARBA" id="ARBA00023004"/>
    </source>
</evidence>
<reference evidence="13 14" key="1">
    <citation type="submission" date="2017-09" db="EMBL/GenBank/DDBJ databases">
        <title>Depth-based differentiation of microbial function through sediment-hosted aquifers and enrichment of novel symbionts in the deep terrestrial subsurface.</title>
        <authorList>
            <person name="Probst A.J."/>
            <person name="Ladd B."/>
            <person name="Jarett J.K."/>
            <person name="Geller-Mcgrath D.E."/>
            <person name="Sieber C.M."/>
            <person name="Emerson J.B."/>
            <person name="Anantharaman K."/>
            <person name="Thomas B.C."/>
            <person name="Malmstrom R."/>
            <person name="Stieglmeier M."/>
            <person name="Klingl A."/>
            <person name="Woyke T."/>
            <person name="Ryan C.M."/>
            <person name="Banfield J.F."/>
        </authorList>
    </citation>
    <scope>NUCLEOTIDE SEQUENCE [LARGE SCALE GENOMIC DNA]</scope>
    <source>
        <strain evidence="13">CG11_big_fil_rev_8_21_14_0_20_39_10</strain>
    </source>
</reference>
<dbReference type="Gene3D" id="3.80.30.20">
    <property type="entry name" value="tm_1862 like domain"/>
    <property type="match status" value="1"/>
</dbReference>
<evidence type="ECO:0000256" key="8">
    <source>
        <dbReference type="ARBA" id="ARBA00023014"/>
    </source>
</evidence>
<dbReference type="InterPro" id="IPR002792">
    <property type="entry name" value="TRAM_dom"/>
</dbReference>
<protein>
    <recommendedName>
        <fullName evidence="9">tRNA-2-methylthio-N(6)-dimethylallyladenosine synthase</fullName>
        <ecNumber evidence="9">2.8.4.3</ecNumber>
    </recommendedName>
</protein>
<evidence type="ECO:0000256" key="1">
    <source>
        <dbReference type="ARBA" id="ARBA00001966"/>
    </source>
</evidence>
<keyword evidence="6" id="KW-0479">Metal-binding</keyword>
<evidence type="ECO:0000256" key="2">
    <source>
        <dbReference type="ARBA" id="ARBA00003234"/>
    </source>
</evidence>
<organism evidence="13 14">
    <name type="scientific">Candidatus Falkowbacteria bacterium CG11_big_fil_rev_8_21_14_0_20_39_10</name>
    <dbReference type="NCBI Taxonomy" id="1974570"/>
    <lineage>
        <taxon>Bacteria</taxon>
        <taxon>Candidatus Falkowiibacteriota</taxon>
    </lineage>
</organism>
<dbReference type="SFLD" id="SFLDG01082">
    <property type="entry name" value="B12-binding_domain_containing"/>
    <property type="match status" value="1"/>
</dbReference>
<keyword evidence="3" id="KW-0004">4Fe-4S</keyword>
<dbReference type="Pfam" id="PF01938">
    <property type="entry name" value="TRAM"/>
    <property type="match status" value="1"/>
</dbReference>
<dbReference type="Pfam" id="PF00919">
    <property type="entry name" value="UPF0004"/>
    <property type="match status" value="1"/>
</dbReference>
<evidence type="ECO:0000256" key="9">
    <source>
        <dbReference type="ARBA" id="ARBA00033765"/>
    </source>
</evidence>
<dbReference type="InterPro" id="IPR005839">
    <property type="entry name" value="Methylthiotransferase"/>
</dbReference>
<dbReference type="PROSITE" id="PS01278">
    <property type="entry name" value="MTTASE_RADICAL"/>
    <property type="match status" value="1"/>
</dbReference>
<evidence type="ECO:0000313" key="14">
    <source>
        <dbReference type="Proteomes" id="UP000230869"/>
    </source>
</evidence>
<dbReference type="PROSITE" id="PS51918">
    <property type="entry name" value="RADICAL_SAM"/>
    <property type="match status" value="1"/>
</dbReference>